<evidence type="ECO:0008006" key="3">
    <source>
        <dbReference type="Google" id="ProtNLM"/>
    </source>
</evidence>
<protein>
    <recommendedName>
        <fullName evidence="3">Lipoprotein</fullName>
    </recommendedName>
</protein>
<dbReference type="RefSeq" id="WP_109022018.1">
    <property type="nucleotide sequence ID" value="NZ_AP025028.1"/>
</dbReference>
<reference evidence="1 2" key="1">
    <citation type="submission" date="2021-08" db="EMBL/GenBank/DDBJ databases">
        <title>Complete genome sequence of Leptospira kobayashii strain E30.</title>
        <authorList>
            <person name="Nakao R."/>
            <person name="Nakamura S."/>
            <person name="Masuzawa T."/>
            <person name="Koizumi N."/>
        </authorList>
    </citation>
    <scope>NUCLEOTIDE SEQUENCE [LARGE SCALE GENOMIC DNA]</scope>
    <source>
        <strain evidence="1 2">E30</strain>
    </source>
</reference>
<gene>
    <name evidence="1" type="ORF">LPTSP3_g03510</name>
</gene>
<sequence length="208" mass="24694">MDLRFNLHSVLTGLVRSVPYIALVFIHCSSVQTVSPGLSSDYEIKNPFIEEEKQSLSLKHRCRVYRILTTEQFDLILRDTKNQTDPILASKLNLDFSKYVFFLVIEFENPYTKNLFELGEVYLNHSMGKLLIFYNYDHSGENEKNNKNDFSAGKSMQYEYFNLTPKQPVFDQNRKTRRYILQFDKNKILDRPNYLDLKMAKDKIRFQF</sequence>
<evidence type="ECO:0000313" key="2">
    <source>
        <dbReference type="Proteomes" id="UP000245263"/>
    </source>
</evidence>
<name>A0ABN6KCT3_9LEPT</name>
<evidence type="ECO:0000313" key="1">
    <source>
        <dbReference type="EMBL" id="BDA77421.1"/>
    </source>
</evidence>
<dbReference type="Proteomes" id="UP000245263">
    <property type="component" value="Chromosome 1"/>
</dbReference>
<dbReference type="EMBL" id="AP025028">
    <property type="protein sequence ID" value="BDA77421.1"/>
    <property type="molecule type" value="Genomic_DNA"/>
</dbReference>
<keyword evidence="2" id="KW-1185">Reference proteome</keyword>
<organism evidence="1 2">
    <name type="scientific">Leptospira kobayashii</name>
    <dbReference type="NCBI Taxonomy" id="1917830"/>
    <lineage>
        <taxon>Bacteria</taxon>
        <taxon>Pseudomonadati</taxon>
        <taxon>Spirochaetota</taxon>
        <taxon>Spirochaetia</taxon>
        <taxon>Leptospirales</taxon>
        <taxon>Leptospiraceae</taxon>
        <taxon>Leptospira</taxon>
    </lineage>
</organism>
<proteinExistence type="predicted"/>
<accession>A0ABN6KCT3</accession>